<dbReference type="STRING" id="63737.Npun_F6054"/>
<evidence type="ECO:0000256" key="6">
    <source>
        <dbReference type="PIRSR" id="PIRSR000337-1"/>
    </source>
</evidence>
<evidence type="ECO:0000313" key="8">
    <source>
        <dbReference type="EMBL" id="ACC84343.1"/>
    </source>
</evidence>
<dbReference type="PIRSF" id="PIRSF000337">
    <property type="entry name" value="NTA_MOA"/>
    <property type="match status" value="1"/>
</dbReference>
<reference evidence="8 9" key="2">
    <citation type="journal article" date="2013" name="Plant Physiol.">
        <title>A Nostoc punctiforme Sugar Transporter Necessary to Establish a Cyanobacterium-Plant Symbiosis.</title>
        <authorList>
            <person name="Ekman M."/>
            <person name="Picossi S."/>
            <person name="Campbell E.L."/>
            <person name="Meeks J.C."/>
            <person name="Flores E."/>
        </authorList>
    </citation>
    <scope>NUCLEOTIDE SEQUENCE [LARGE SCALE GENOMIC DNA]</scope>
    <source>
        <strain evidence="9">ATCC 29133 / PCC 73102</strain>
    </source>
</reference>
<proteinExistence type="inferred from homology"/>
<evidence type="ECO:0000256" key="5">
    <source>
        <dbReference type="ARBA" id="ARBA00033748"/>
    </source>
</evidence>
<reference evidence="9" key="1">
    <citation type="submission" date="2008-04" db="EMBL/GenBank/DDBJ databases">
        <title>Complete sequence of chromosome of Nostoc punctiforme ATCC 29133.</title>
        <authorList>
            <consortium name="US DOE Joint Genome Institute"/>
            <person name="Copeland A."/>
            <person name="Lucas S."/>
            <person name="Lapidus A."/>
            <person name="Glavina del Rio T."/>
            <person name="Dalin E."/>
            <person name="Tice H."/>
            <person name="Pitluck S."/>
            <person name="Chain P."/>
            <person name="Malfatti S."/>
            <person name="Shin M."/>
            <person name="Vergez L."/>
            <person name="Schmutz J."/>
            <person name="Larimer F."/>
            <person name="Land M."/>
            <person name="Hauser L."/>
            <person name="Kyrpides N."/>
            <person name="Kim E."/>
            <person name="Meeks J.C."/>
            <person name="Elhai J."/>
            <person name="Campbell E.L."/>
            <person name="Thiel T."/>
            <person name="Longmire J."/>
            <person name="Potts M."/>
            <person name="Atlas R."/>
        </authorList>
    </citation>
    <scope>NUCLEOTIDE SEQUENCE [LARGE SCALE GENOMIC DNA]</scope>
    <source>
        <strain evidence="9">ATCC 29133 / PCC 73102</strain>
    </source>
</reference>
<dbReference type="Gene3D" id="3.20.20.30">
    <property type="entry name" value="Luciferase-like domain"/>
    <property type="match status" value="1"/>
</dbReference>
<dbReference type="EC" id="1.14.14.5" evidence="8"/>
<sequence length="501" mass="55647">MPSVFQQPNCLLSQECLSLITKIFLFQTRERKKHEYAVANRNMSTKKQLKLGAFLPGSGHHVAAWRHPNTPADGGLNFQHYKQLAQTAERGKFDMLFLADGLAVWDRGQGTEAFSRSGQFSVHFEPLTLLSALSAVTENIGLVATSSTTYDEPYHLARKFASLDYLSGGRAGWNLVTSAAEAAAQNFSQENHLEHSLRYERAREFVDVVTKLWDSWEDDAFLHDKESGIYFDAEKLHIPHHKGKYFSVRGPLNVARPPQGYPVIVQAGSSEPGQDLAAQTAEVIFTAQQTLPEAQAFYAIVKGRLAQYGRSPDHLKIMPGVFPVIGKTEQEAKDKYEQLQELIHPLVGLGLLSGLVGGHDLSKYPLDGPLPDLPDTNGGKSRLQLITDLARRENLTIRQLYLWIAGARGHRTILGTPEHIADQLEDWFVNGGADGFNIMPPWLPGGLEEFVDLVIPELQRRGIFRTEYEGSTLRENLGLPRPVNQFTTNTAPEPVSVGSFA</sequence>
<dbReference type="InterPro" id="IPR036661">
    <property type="entry name" value="Luciferase-like_sf"/>
</dbReference>
<dbReference type="EnsemblBacteria" id="ACC84343">
    <property type="protein sequence ID" value="ACC84343"/>
    <property type="gene ID" value="Npun_F6054"/>
</dbReference>
<dbReference type="PANTHER" id="PTHR30011">
    <property type="entry name" value="ALKANESULFONATE MONOOXYGENASE-RELATED"/>
    <property type="match status" value="1"/>
</dbReference>
<dbReference type="Pfam" id="PF00296">
    <property type="entry name" value="Bac_luciferase"/>
    <property type="match status" value="1"/>
</dbReference>
<evidence type="ECO:0000256" key="2">
    <source>
        <dbReference type="ARBA" id="ARBA00022643"/>
    </source>
</evidence>
<feature type="binding site" evidence="6">
    <location>
        <position position="100"/>
    </location>
    <ligand>
        <name>FMN</name>
        <dbReference type="ChEBI" id="CHEBI:58210"/>
    </ligand>
</feature>
<dbReference type="PANTHER" id="PTHR30011:SF16">
    <property type="entry name" value="C2H2 FINGER DOMAIN TRANSCRIPTION FACTOR (EUROFUNG)-RELATED"/>
    <property type="match status" value="1"/>
</dbReference>
<feature type="binding site" evidence="6">
    <location>
        <position position="145"/>
    </location>
    <ligand>
        <name>FMN</name>
        <dbReference type="ChEBI" id="CHEBI:58210"/>
    </ligand>
</feature>
<feature type="binding site" evidence="6">
    <location>
        <position position="195"/>
    </location>
    <ligand>
        <name>FMN</name>
        <dbReference type="ChEBI" id="CHEBI:58210"/>
    </ligand>
</feature>
<name>B2IUV0_NOSP7</name>
<feature type="domain" description="Luciferase-like" evidence="7">
    <location>
        <begin position="61"/>
        <end position="434"/>
    </location>
</feature>
<evidence type="ECO:0000313" key="9">
    <source>
        <dbReference type="Proteomes" id="UP000001191"/>
    </source>
</evidence>
<keyword evidence="4 8" id="KW-0503">Monooxygenase</keyword>
<accession>B2IUV0</accession>
<comment type="similarity">
    <text evidence="5">Belongs to the NtaA/SnaA/DszA monooxygenase family.</text>
</comment>
<dbReference type="InterPro" id="IPR051260">
    <property type="entry name" value="Diverse_substr_monoxygenases"/>
</dbReference>
<keyword evidence="9" id="KW-1185">Reference proteome</keyword>
<organism evidence="8 9">
    <name type="scientific">Nostoc punctiforme (strain ATCC 29133 / PCC 73102)</name>
    <dbReference type="NCBI Taxonomy" id="63737"/>
    <lineage>
        <taxon>Bacteria</taxon>
        <taxon>Bacillati</taxon>
        <taxon>Cyanobacteriota</taxon>
        <taxon>Cyanophyceae</taxon>
        <taxon>Nostocales</taxon>
        <taxon>Nostocaceae</taxon>
        <taxon>Nostoc</taxon>
    </lineage>
</organism>
<evidence type="ECO:0000256" key="4">
    <source>
        <dbReference type="ARBA" id="ARBA00023033"/>
    </source>
</evidence>
<dbReference type="PhylomeDB" id="B2IUV0"/>
<dbReference type="EMBL" id="CP001037">
    <property type="protein sequence ID" value="ACC84343.1"/>
    <property type="molecule type" value="Genomic_DNA"/>
</dbReference>
<dbReference type="NCBIfam" id="TIGR03860">
    <property type="entry name" value="FMN_nitrolo"/>
    <property type="match status" value="1"/>
</dbReference>
<protein>
    <submittedName>
        <fullName evidence="8">Xenobiotic compound monooxygenase, DszA family, A subunit</fullName>
        <ecNumber evidence="8">1.14.14.5</ecNumber>
    </submittedName>
</protein>
<dbReference type="GO" id="GO:0008726">
    <property type="term" value="F:alkanesulfonate monooxygenase activity"/>
    <property type="evidence" value="ECO:0007669"/>
    <property type="project" value="UniProtKB-EC"/>
</dbReference>
<keyword evidence="2 6" id="KW-0288">FMN</keyword>
<feature type="binding site" evidence="6">
    <location>
        <position position="199"/>
    </location>
    <ligand>
        <name>FMN</name>
        <dbReference type="ChEBI" id="CHEBI:58210"/>
    </ligand>
</feature>
<feature type="binding site" evidence="6">
    <location>
        <position position="269"/>
    </location>
    <ligand>
        <name>FMN</name>
        <dbReference type="ChEBI" id="CHEBI:58210"/>
    </ligand>
</feature>
<feature type="binding site" evidence="6">
    <location>
        <position position="270"/>
    </location>
    <ligand>
        <name>FMN</name>
        <dbReference type="ChEBI" id="CHEBI:58210"/>
    </ligand>
</feature>
<dbReference type="eggNOG" id="COG2141">
    <property type="taxonomic scope" value="Bacteria"/>
</dbReference>
<dbReference type="CDD" id="cd01095">
    <property type="entry name" value="Nitrilotriacetate_monoxgenase"/>
    <property type="match status" value="1"/>
</dbReference>
<dbReference type="AlphaFoldDB" id="B2IUV0"/>
<dbReference type="InterPro" id="IPR016215">
    <property type="entry name" value="NTA_MOA"/>
</dbReference>
<dbReference type="KEGG" id="npu:Npun_F6054"/>
<gene>
    <name evidence="8" type="ordered locus">Npun_F6054</name>
</gene>
<dbReference type="SUPFAM" id="SSF51679">
    <property type="entry name" value="Bacterial luciferase-like"/>
    <property type="match status" value="1"/>
</dbReference>
<evidence type="ECO:0000256" key="1">
    <source>
        <dbReference type="ARBA" id="ARBA00022630"/>
    </source>
</evidence>
<dbReference type="InterPro" id="IPR011251">
    <property type="entry name" value="Luciferase-like_dom"/>
</dbReference>
<evidence type="ECO:0000259" key="7">
    <source>
        <dbReference type="Pfam" id="PF00296"/>
    </source>
</evidence>
<keyword evidence="1 6" id="KW-0285">Flavoprotein</keyword>
<evidence type="ECO:0000256" key="3">
    <source>
        <dbReference type="ARBA" id="ARBA00023002"/>
    </source>
</evidence>
<keyword evidence="3 8" id="KW-0560">Oxidoreductase</keyword>
<dbReference type="Proteomes" id="UP000001191">
    <property type="component" value="Chromosome"/>
</dbReference>
<dbReference type="HOGENOM" id="CLU_022256_1_2_3"/>